<proteinExistence type="predicted"/>
<name>A0ABR4LJV5_9EURO</name>
<evidence type="ECO:0000313" key="2">
    <source>
        <dbReference type="EMBL" id="KAL2864404.1"/>
    </source>
</evidence>
<evidence type="ECO:0000313" key="3">
    <source>
        <dbReference type="Proteomes" id="UP001610432"/>
    </source>
</evidence>
<keyword evidence="3" id="KW-1185">Reference proteome</keyword>
<dbReference type="RefSeq" id="XP_070883383.1">
    <property type="nucleotide sequence ID" value="XM_071029883.1"/>
</dbReference>
<keyword evidence="1" id="KW-0812">Transmembrane</keyword>
<sequence>MVLFSGPFDPVLVAAMSAIFGVRGVRTFLAPESMYKEIGLPLEPPKPESSKGTVSPLIYVNALYEIAYGMCLLALKHECQRRALTVLILAGVFMNLGFGIVVWRCSGPKKASSHWLLGVAFLVWYWRCWVSPQGMQNYRITVHSKE</sequence>
<evidence type="ECO:0000256" key="1">
    <source>
        <dbReference type="SAM" id="Phobius"/>
    </source>
</evidence>
<feature type="transmembrane region" description="Helical" evidence="1">
    <location>
        <begin position="57"/>
        <end position="75"/>
    </location>
</feature>
<organism evidence="2 3">
    <name type="scientific">Aspergillus lucknowensis</name>
    <dbReference type="NCBI Taxonomy" id="176173"/>
    <lineage>
        <taxon>Eukaryota</taxon>
        <taxon>Fungi</taxon>
        <taxon>Dikarya</taxon>
        <taxon>Ascomycota</taxon>
        <taxon>Pezizomycotina</taxon>
        <taxon>Eurotiomycetes</taxon>
        <taxon>Eurotiomycetidae</taxon>
        <taxon>Eurotiales</taxon>
        <taxon>Aspergillaceae</taxon>
        <taxon>Aspergillus</taxon>
        <taxon>Aspergillus subgen. Nidulantes</taxon>
    </lineage>
</organism>
<accession>A0ABR4LJV5</accession>
<dbReference type="InterPro" id="IPR025363">
    <property type="entry name" value="DUF4267"/>
</dbReference>
<dbReference type="GeneID" id="98144955"/>
<dbReference type="Pfam" id="PF14087">
    <property type="entry name" value="DUF4267"/>
    <property type="match status" value="1"/>
</dbReference>
<dbReference type="Proteomes" id="UP001610432">
    <property type="component" value="Unassembled WGS sequence"/>
</dbReference>
<keyword evidence="1" id="KW-1133">Transmembrane helix</keyword>
<dbReference type="EMBL" id="JBFXLQ010000041">
    <property type="protein sequence ID" value="KAL2864404.1"/>
    <property type="molecule type" value="Genomic_DNA"/>
</dbReference>
<feature type="transmembrane region" description="Helical" evidence="1">
    <location>
        <begin position="82"/>
        <end position="102"/>
    </location>
</feature>
<reference evidence="2 3" key="1">
    <citation type="submission" date="2024-07" db="EMBL/GenBank/DDBJ databases">
        <title>Section-level genome sequencing and comparative genomics of Aspergillus sections Usti and Cavernicolus.</title>
        <authorList>
            <consortium name="Lawrence Berkeley National Laboratory"/>
            <person name="Nybo J.L."/>
            <person name="Vesth T.C."/>
            <person name="Theobald S."/>
            <person name="Frisvad J.C."/>
            <person name="Larsen T.O."/>
            <person name="Kjaerboelling I."/>
            <person name="Rothschild-Mancinelli K."/>
            <person name="Lyhne E.K."/>
            <person name="Kogle M.E."/>
            <person name="Barry K."/>
            <person name="Clum A."/>
            <person name="Na H."/>
            <person name="Ledsgaard L."/>
            <person name="Lin J."/>
            <person name="Lipzen A."/>
            <person name="Kuo A."/>
            <person name="Riley R."/>
            <person name="Mondo S."/>
            <person name="Labutti K."/>
            <person name="Haridas S."/>
            <person name="Pangalinan J."/>
            <person name="Salamov A.A."/>
            <person name="Simmons B.A."/>
            <person name="Magnuson J.K."/>
            <person name="Chen J."/>
            <person name="Drula E."/>
            <person name="Henrissat B."/>
            <person name="Wiebenga A."/>
            <person name="Lubbers R.J."/>
            <person name="Gomes A.C."/>
            <person name="Macurrencykelacurrency M.R."/>
            <person name="Stajich J."/>
            <person name="Grigoriev I.V."/>
            <person name="Mortensen U.H."/>
            <person name="De Vries R.P."/>
            <person name="Baker S.E."/>
            <person name="Andersen M.R."/>
        </authorList>
    </citation>
    <scope>NUCLEOTIDE SEQUENCE [LARGE SCALE GENOMIC DNA]</scope>
    <source>
        <strain evidence="2 3">CBS 449.75</strain>
    </source>
</reference>
<protein>
    <submittedName>
        <fullName evidence="2">Uncharacterized protein</fullName>
    </submittedName>
</protein>
<gene>
    <name evidence="2" type="ORF">BJX67DRAFT_361550</name>
</gene>
<comment type="caution">
    <text evidence="2">The sequence shown here is derived from an EMBL/GenBank/DDBJ whole genome shotgun (WGS) entry which is preliminary data.</text>
</comment>
<keyword evidence="1" id="KW-0472">Membrane</keyword>
<feature type="transmembrane region" description="Helical" evidence="1">
    <location>
        <begin position="114"/>
        <end position="130"/>
    </location>
</feature>